<proteinExistence type="predicted"/>
<feature type="compositionally biased region" description="Polar residues" evidence="1">
    <location>
        <begin position="42"/>
        <end position="55"/>
    </location>
</feature>
<accession>A0A9P6EM10</accession>
<dbReference type="OrthoDB" id="39175at2759"/>
<sequence length="254" mass="26881">MGAPQYPSAQSTFDDVPPLAWATPMAAGHGGYLPSMAYPPVSAQSASGLEARAQQNGSMYPTTAYRNEMVAAVAPVNTYPETTYQPSPSVLPSPPVPQLPTQHAAAPSPPSIQRHSRDRRSQSHPYPLSVKVEDKANTLASPLTSPIRPAHHPGHSRQPTQVQTSARRSSPSRGSWSPGRSSPSRQTTSNSRSGVPLSPLPSQRQIEKKPPLACLFCRGRKIACGPPVAGSLDRTCNARGGACSANTRPRAGVE</sequence>
<dbReference type="Proteomes" id="UP000807306">
    <property type="component" value="Unassembled WGS sequence"/>
</dbReference>
<feature type="region of interest" description="Disordered" evidence="1">
    <location>
        <begin position="32"/>
        <end position="55"/>
    </location>
</feature>
<feature type="region of interest" description="Disordered" evidence="1">
    <location>
        <begin position="79"/>
        <end position="208"/>
    </location>
</feature>
<name>A0A9P6EM10_9AGAR</name>
<evidence type="ECO:0000313" key="3">
    <source>
        <dbReference type="Proteomes" id="UP000807306"/>
    </source>
</evidence>
<protein>
    <submittedName>
        <fullName evidence="2">Uncharacterized protein</fullName>
    </submittedName>
</protein>
<dbReference type="EMBL" id="MU157834">
    <property type="protein sequence ID" value="KAF9531600.1"/>
    <property type="molecule type" value="Genomic_DNA"/>
</dbReference>
<feature type="compositionally biased region" description="Pro residues" evidence="1">
    <location>
        <begin position="89"/>
        <end position="98"/>
    </location>
</feature>
<reference evidence="2" key="1">
    <citation type="submission" date="2020-11" db="EMBL/GenBank/DDBJ databases">
        <authorList>
            <consortium name="DOE Joint Genome Institute"/>
            <person name="Ahrendt S."/>
            <person name="Riley R."/>
            <person name="Andreopoulos W."/>
            <person name="Labutti K."/>
            <person name="Pangilinan J."/>
            <person name="Ruiz-Duenas F.J."/>
            <person name="Barrasa J.M."/>
            <person name="Sanchez-Garcia M."/>
            <person name="Camarero S."/>
            <person name="Miyauchi S."/>
            <person name="Serrano A."/>
            <person name="Linde D."/>
            <person name="Babiker R."/>
            <person name="Drula E."/>
            <person name="Ayuso-Fernandez I."/>
            <person name="Pacheco R."/>
            <person name="Padilla G."/>
            <person name="Ferreira P."/>
            <person name="Barriuso J."/>
            <person name="Kellner H."/>
            <person name="Castanera R."/>
            <person name="Alfaro M."/>
            <person name="Ramirez L."/>
            <person name="Pisabarro A.G."/>
            <person name="Kuo A."/>
            <person name="Tritt A."/>
            <person name="Lipzen A."/>
            <person name="He G."/>
            <person name="Yan M."/>
            <person name="Ng V."/>
            <person name="Cullen D."/>
            <person name="Martin F."/>
            <person name="Rosso M.-N."/>
            <person name="Henrissat B."/>
            <person name="Hibbett D."/>
            <person name="Martinez A.T."/>
            <person name="Grigoriev I.V."/>
        </authorList>
    </citation>
    <scope>NUCLEOTIDE SEQUENCE</scope>
    <source>
        <strain evidence="2">CBS 506.95</strain>
    </source>
</reference>
<dbReference type="AlphaFoldDB" id="A0A9P6EM10"/>
<keyword evidence="3" id="KW-1185">Reference proteome</keyword>
<evidence type="ECO:0000313" key="2">
    <source>
        <dbReference type="EMBL" id="KAF9531600.1"/>
    </source>
</evidence>
<feature type="compositionally biased region" description="Low complexity" evidence="1">
    <location>
        <begin position="165"/>
        <end position="185"/>
    </location>
</feature>
<gene>
    <name evidence="2" type="ORF">CPB83DRAFT_76886</name>
</gene>
<organism evidence="2 3">
    <name type="scientific">Crepidotus variabilis</name>
    <dbReference type="NCBI Taxonomy" id="179855"/>
    <lineage>
        <taxon>Eukaryota</taxon>
        <taxon>Fungi</taxon>
        <taxon>Dikarya</taxon>
        <taxon>Basidiomycota</taxon>
        <taxon>Agaricomycotina</taxon>
        <taxon>Agaricomycetes</taxon>
        <taxon>Agaricomycetidae</taxon>
        <taxon>Agaricales</taxon>
        <taxon>Agaricineae</taxon>
        <taxon>Crepidotaceae</taxon>
        <taxon>Crepidotus</taxon>
    </lineage>
</organism>
<comment type="caution">
    <text evidence="2">The sequence shown here is derived from an EMBL/GenBank/DDBJ whole genome shotgun (WGS) entry which is preliminary data.</text>
</comment>
<evidence type="ECO:0000256" key="1">
    <source>
        <dbReference type="SAM" id="MobiDB-lite"/>
    </source>
</evidence>